<evidence type="ECO:0000256" key="5">
    <source>
        <dbReference type="SAM" id="SignalP"/>
    </source>
</evidence>
<dbReference type="EMBL" id="JAHZIK010000076">
    <property type="protein sequence ID" value="MBW7453458.1"/>
    <property type="molecule type" value="Genomic_DNA"/>
</dbReference>
<gene>
    <name evidence="7" type="ORF">K0U00_05335</name>
</gene>
<evidence type="ECO:0000313" key="7">
    <source>
        <dbReference type="EMBL" id="MBW7453458.1"/>
    </source>
</evidence>
<feature type="chain" id="PRO_5045285696" evidence="5">
    <location>
        <begin position="27"/>
        <end position="947"/>
    </location>
</feature>
<keyword evidence="2" id="KW-0136">Cellulose degradation</keyword>
<keyword evidence="8" id="KW-1185">Reference proteome</keyword>
<dbReference type="RefSeq" id="WP_210044751.1">
    <property type="nucleotide sequence ID" value="NZ_JBHLVU010000077.1"/>
</dbReference>
<dbReference type="Pfam" id="PF03442">
    <property type="entry name" value="CBM_X2"/>
    <property type="match status" value="1"/>
</dbReference>
<evidence type="ECO:0000256" key="2">
    <source>
        <dbReference type="ARBA" id="ARBA00023001"/>
    </source>
</evidence>
<keyword evidence="1 5" id="KW-0732">Signal</keyword>
<comment type="caution">
    <text evidence="7">The sequence shown here is derived from an EMBL/GenBank/DDBJ whole genome shotgun (WGS) entry which is preliminary data.</text>
</comment>
<dbReference type="Gene3D" id="2.60.120.260">
    <property type="entry name" value="Galactose-binding domain-like"/>
    <property type="match status" value="1"/>
</dbReference>
<evidence type="ECO:0000259" key="6">
    <source>
        <dbReference type="PROSITE" id="PS50022"/>
    </source>
</evidence>
<name>A0ABS7BXS6_9BACL</name>
<evidence type="ECO:0000313" key="8">
    <source>
        <dbReference type="Proteomes" id="UP001519887"/>
    </source>
</evidence>
<dbReference type="SUPFAM" id="SSF49785">
    <property type="entry name" value="Galactose-binding domain-like"/>
    <property type="match status" value="1"/>
</dbReference>
<feature type="signal peptide" evidence="5">
    <location>
        <begin position="1"/>
        <end position="26"/>
    </location>
</feature>
<keyword evidence="4" id="KW-0624">Polysaccharide degradation</keyword>
<evidence type="ECO:0000256" key="1">
    <source>
        <dbReference type="ARBA" id="ARBA00022729"/>
    </source>
</evidence>
<evidence type="ECO:0000256" key="3">
    <source>
        <dbReference type="ARBA" id="ARBA00023277"/>
    </source>
</evidence>
<dbReference type="PROSITE" id="PS50022">
    <property type="entry name" value="FA58C_3"/>
    <property type="match status" value="1"/>
</dbReference>
<dbReference type="Pfam" id="PF00754">
    <property type="entry name" value="F5_F8_type_C"/>
    <property type="match status" value="1"/>
</dbReference>
<proteinExistence type="predicted"/>
<keyword evidence="3" id="KW-0119">Carbohydrate metabolism</keyword>
<dbReference type="InterPro" id="IPR011050">
    <property type="entry name" value="Pectin_lyase_fold/virulence"/>
</dbReference>
<dbReference type="NCBIfam" id="NF038114">
    <property type="entry name" value="rightmost"/>
    <property type="match status" value="1"/>
</dbReference>
<reference evidence="7 8" key="1">
    <citation type="submission" date="2021-07" db="EMBL/GenBank/DDBJ databases">
        <title>Paenibacillus radiodurans sp. nov., isolated from the southeastern edge of Tengger Desert.</title>
        <authorList>
            <person name="Zhang G."/>
        </authorList>
    </citation>
    <scope>NUCLEOTIDE SEQUENCE [LARGE SCALE GENOMIC DNA]</scope>
    <source>
        <strain evidence="7 8">CCM 7311</strain>
    </source>
</reference>
<dbReference type="Gene3D" id="2.60.40.10">
    <property type="entry name" value="Immunoglobulins"/>
    <property type="match status" value="1"/>
</dbReference>
<sequence length="947" mass="105642">MKKFLSFLMVLTTFSSLVVFSPSASAEETNTAGTDYHVDATHGNDSNDGTSPDSAWQTFAPVNAKTFQPGDRILLKAGEVWEDQQLWPKGSGQAGKPIIIDRYGDPGLGKPYIAVNGNVPTPVYNEGNVWYKDMDLVGKTGAVILINQQYWEIHNLEISNDDDFDVDINVPGTERQVVRDGISISINADQLQSDDKIMNYFRITNNDIHDIDGVTTWQKIHYGGINFQIFGEKPYTEYADGANYFQDVRIDNNSIIKTELHAIQFGFNWFNDLGQWEQGWIKDKDLYNRDVYIGHNYAENIGQGAIQLADTKNMLVEYNVVNGFLKRYDSVSAGLYSWASADVTQQFNEVYDGVSAFYDGTAFDFEFSSYNVKYQYNYTHDNPAGWMSYMGNAAGNVARYNLSVNDNGVLIKNQLHVNKSPAYFVNNVFVYDGAKMEIHDEEIKSAMYLYNNIFYNYNETTPTTWARRVSGGIPGIQNMKFQNNAIYEASGQRGAFEPVDLYKVTADPQFAGDPTVYTTGLYEGTNSYKLKETSPLINAGRYVEQSGTVDYFGNPLYRDGGIDIGIHEVQTGSFTDPKDFVVDDYQPQLSYARPGNLVSDLTASAISVSHPLQGENIANLVDGDLDTRWQTASRRPTASNPTTITFDLGEQQTFGRFVINQQEARIGNYFLDYSVDGVNWTVIKSGALVNIRDYTLDFDNVTGRYFRLNVTSSLAAGSLPFNDAALYDRTPTAPALHIDTIKYDKAALNRNTSTKAFLEKNGHDFSGIKLDGELLVEGQDYILNQVRIDLARDYLDSLTVGEYGFDVEFTLDGENTVVPLKVVVADSALRFSGFLPPVKPNDTYHQGRVIPLKFELTDASGKNVSHAAATLSIVYKGDDPNVVVPAELSSTEVLAGNTFRLAGKKYMYNLDTKKLAPGLYDLVVTLHVEEPFQINNGKTFSVPIHLK</sequence>
<dbReference type="Proteomes" id="UP001519887">
    <property type="component" value="Unassembled WGS sequence"/>
</dbReference>
<dbReference type="InterPro" id="IPR013783">
    <property type="entry name" value="Ig-like_fold"/>
</dbReference>
<dbReference type="SUPFAM" id="SSF51126">
    <property type="entry name" value="Pectin lyase-like"/>
    <property type="match status" value="1"/>
</dbReference>
<dbReference type="InterPro" id="IPR008979">
    <property type="entry name" value="Galactose-bd-like_sf"/>
</dbReference>
<dbReference type="InterPro" id="IPR014756">
    <property type="entry name" value="Ig_E-set"/>
</dbReference>
<organism evidence="7 8">
    <name type="scientific">Paenibacillus sepulcri</name>
    <dbReference type="NCBI Taxonomy" id="359917"/>
    <lineage>
        <taxon>Bacteria</taxon>
        <taxon>Bacillati</taxon>
        <taxon>Bacillota</taxon>
        <taxon>Bacilli</taxon>
        <taxon>Bacillales</taxon>
        <taxon>Paenibacillaceae</taxon>
        <taxon>Paenibacillus</taxon>
    </lineage>
</organism>
<feature type="domain" description="F5/8 type C" evidence="6">
    <location>
        <begin position="584"/>
        <end position="713"/>
    </location>
</feature>
<dbReference type="InterPro" id="IPR000421">
    <property type="entry name" value="FA58C"/>
</dbReference>
<evidence type="ECO:0000256" key="4">
    <source>
        <dbReference type="ARBA" id="ARBA00023326"/>
    </source>
</evidence>
<dbReference type="SUPFAM" id="SSF81296">
    <property type="entry name" value="E set domains"/>
    <property type="match status" value="1"/>
</dbReference>
<dbReference type="InterPro" id="IPR005102">
    <property type="entry name" value="Carbo-bd_X2"/>
</dbReference>
<accession>A0ABS7BXS6</accession>
<protein>
    <submittedName>
        <fullName evidence="7">Discoidin domain-containing protein</fullName>
    </submittedName>
</protein>